<reference evidence="3" key="1">
    <citation type="journal article" date="2012" name="MBio">
        <title>Comparative genome analysis of Trichophyton rubrum and related dermatophytes reveals candidate genes involved in infection.</title>
        <authorList>
            <person name="Martinez D.A."/>
            <person name="Oliver B.G."/>
            <person name="Graeser Y."/>
            <person name="Goldberg J.M."/>
            <person name="Li W."/>
            <person name="Martinez-Rossi N.M."/>
            <person name="Monod M."/>
            <person name="Shelest E."/>
            <person name="Barton R.C."/>
            <person name="Birch E."/>
            <person name="Brakhage A.A."/>
            <person name="Chen Z."/>
            <person name="Gurr S.J."/>
            <person name="Heiman D."/>
            <person name="Heitman J."/>
            <person name="Kosti I."/>
            <person name="Rossi A."/>
            <person name="Saif S."/>
            <person name="Samalova M."/>
            <person name="Saunders C.W."/>
            <person name="Shea T."/>
            <person name="Summerbell R.C."/>
            <person name="Xu J."/>
            <person name="Young S."/>
            <person name="Zeng Q."/>
            <person name="Birren B.W."/>
            <person name="Cuomo C.A."/>
            <person name="White T.C."/>
        </authorList>
    </citation>
    <scope>NUCLEOTIDE SEQUENCE [LARGE SCALE GENOMIC DNA]</scope>
    <source>
        <strain evidence="3">ATCC MYA-4605 / CBS 113480</strain>
    </source>
</reference>
<name>C5FZM2_ARTOC</name>
<dbReference type="STRING" id="554155.C5FZM2"/>
<dbReference type="OMA" id="EVLTMNH"/>
<sequence>MGTRGYKIVRYKGRYWVYYNHYDSYPENFGVKIVSRIPVDPAEYKVLRGLSYSLKTMAWLEKQRATYESRTAQLEKLLCITEERVQTILAPTKNAYPWESIDNVELLPSHCGEVSNDLFIEWIYIIDLDEEVFSINNSIFFDLCNIPRERWLEAFEGTEYSTTICPEASLSPITPKYFTDDAERDQYKEAYEGYNSSRLDRITYVPGIDIRRIVAVMLLECLLYPSSSQMWDFLPQWGSGDFAFRELAFAILSLAAGEYYLINLGDLSGNYQNVESSSGFLVNKSPDGKADIFPILGRGCHTPNNEPGSAPSESMYYFQDILISLVPPATLEKDTDAAIAKAVEFGLLGGKKDFEIVVFSIKSVIIVKVSVEGEMKSVKPTKVMPITLGPKRGAAGPSSVAFPTDGTDLPQQTHPGFAALQAIFGTEADAKLSNFNQGIFPTELYAEILSYTDPPTQLTCTKVSSTFHSLCQGQLTLSNDLTITKFEAAIHQPESKHLGQTLDVFGRFTFQSMKTGIASRSSFNPGFPSEPVKTSSRWSAVIGAGERKSILSQGFLGITFT</sequence>
<dbReference type="SUPFAM" id="SSF81383">
    <property type="entry name" value="F-box domain"/>
    <property type="match status" value="1"/>
</dbReference>
<evidence type="ECO:0000313" key="2">
    <source>
        <dbReference type="EMBL" id="EEQ35325.1"/>
    </source>
</evidence>
<gene>
    <name evidence="2" type="ORF">MCYG_08144</name>
</gene>
<dbReference type="Pfam" id="PF00646">
    <property type="entry name" value="F-box"/>
    <property type="match status" value="1"/>
</dbReference>
<evidence type="ECO:0000259" key="1">
    <source>
        <dbReference type="Pfam" id="PF00646"/>
    </source>
</evidence>
<dbReference type="eggNOG" id="ENOG502SSGU">
    <property type="taxonomic scope" value="Eukaryota"/>
</dbReference>
<dbReference type="AlphaFoldDB" id="C5FZM2"/>
<keyword evidence="3" id="KW-1185">Reference proteome</keyword>
<dbReference type="EMBL" id="DS995708">
    <property type="protein sequence ID" value="EEQ35325.1"/>
    <property type="molecule type" value="Genomic_DNA"/>
</dbReference>
<dbReference type="RefSeq" id="XP_002843061.1">
    <property type="nucleotide sequence ID" value="XM_002843015.1"/>
</dbReference>
<dbReference type="Proteomes" id="UP000002035">
    <property type="component" value="Unassembled WGS sequence"/>
</dbReference>
<organism evidence="2 3">
    <name type="scientific">Arthroderma otae (strain ATCC MYA-4605 / CBS 113480)</name>
    <name type="common">Microsporum canis</name>
    <dbReference type="NCBI Taxonomy" id="554155"/>
    <lineage>
        <taxon>Eukaryota</taxon>
        <taxon>Fungi</taxon>
        <taxon>Dikarya</taxon>
        <taxon>Ascomycota</taxon>
        <taxon>Pezizomycotina</taxon>
        <taxon>Eurotiomycetes</taxon>
        <taxon>Eurotiomycetidae</taxon>
        <taxon>Onygenales</taxon>
        <taxon>Arthrodermataceae</taxon>
        <taxon>Microsporum</taxon>
    </lineage>
</organism>
<dbReference type="VEuPathDB" id="FungiDB:MCYG_08144"/>
<dbReference type="OrthoDB" id="3938867at2759"/>
<proteinExistence type="predicted"/>
<dbReference type="InterPro" id="IPR001810">
    <property type="entry name" value="F-box_dom"/>
</dbReference>
<accession>C5FZM2</accession>
<dbReference type="HOGENOM" id="CLU_515051_0_0_1"/>
<dbReference type="InterPro" id="IPR036047">
    <property type="entry name" value="F-box-like_dom_sf"/>
</dbReference>
<dbReference type="GeneID" id="9227564"/>
<protein>
    <submittedName>
        <fullName evidence="2">F-box domain-containing protein</fullName>
    </submittedName>
</protein>
<evidence type="ECO:0000313" key="3">
    <source>
        <dbReference type="Proteomes" id="UP000002035"/>
    </source>
</evidence>
<feature type="domain" description="F-box" evidence="1">
    <location>
        <begin position="440"/>
        <end position="472"/>
    </location>
</feature>